<dbReference type="GO" id="GO:0016740">
    <property type="term" value="F:transferase activity"/>
    <property type="evidence" value="ECO:0007669"/>
    <property type="project" value="UniProtKB-KW"/>
</dbReference>
<name>A0AA35TY75_GEOBA</name>
<keyword evidence="1" id="KW-0808">Transferase</keyword>
<dbReference type="AlphaFoldDB" id="A0AA35TY75"/>
<accession>A0AA35TY75</accession>
<evidence type="ECO:0000313" key="2">
    <source>
        <dbReference type="Proteomes" id="UP001174909"/>
    </source>
</evidence>
<reference evidence="1" key="1">
    <citation type="submission" date="2023-03" db="EMBL/GenBank/DDBJ databases">
        <authorList>
            <person name="Steffen K."/>
            <person name="Cardenas P."/>
        </authorList>
    </citation>
    <scope>NUCLEOTIDE SEQUENCE</scope>
</reference>
<keyword evidence="2" id="KW-1185">Reference proteome</keyword>
<protein>
    <submittedName>
        <fullName evidence="1">UDP-N-acetylglucosamine transferase subunit ALG13 homolog</fullName>
    </submittedName>
</protein>
<sequence>MNNHQTELAKKMADEGCCLFTTCSNLLPTLHQFDPEKLTPYKAGDPKLFGHFMDKVMGFSEKSD</sequence>
<dbReference type="EMBL" id="CASHTH010004262">
    <property type="protein sequence ID" value="CAI8055222.1"/>
    <property type="molecule type" value="Genomic_DNA"/>
</dbReference>
<gene>
    <name evidence="1" type="ORF">GBAR_LOCUS30149</name>
</gene>
<dbReference type="Gene3D" id="3.40.50.2000">
    <property type="entry name" value="Glycogen Phosphorylase B"/>
    <property type="match status" value="1"/>
</dbReference>
<evidence type="ECO:0000313" key="1">
    <source>
        <dbReference type="EMBL" id="CAI8055222.1"/>
    </source>
</evidence>
<dbReference type="Proteomes" id="UP001174909">
    <property type="component" value="Unassembled WGS sequence"/>
</dbReference>
<proteinExistence type="predicted"/>
<organism evidence="1 2">
    <name type="scientific">Geodia barretti</name>
    <name type="common">Barrett's horny sponge</name>
    <dbReference type="NCBI Taxonomy" id="519541"/>
    <lineage>
        <taxon>Eukaryota</taxon>
        <taxon>Metazoa</taxon>
        <taxon>Porifera</taxon>
        <taxon>Demospongiae</taxon>
        <taxon>Heteroscleromorpha</taxon>
        <taxon>Tetractinellida</taxon>
        <taxon>Astrophorina</taxon>
        <taxon>Geodiidae</taxon>
        <taxon>Geodia</taxon>
    </lineage>
</organism>
<comment type="caution">
    <text evidence="1">The sequence shown here is derived from an EMBL/GenBank/DDBJ whole genome shotgun (WGS) entry which is preliminary data.</text>
</comment>